<organism evidence="2 3">
    <name type="scientific">Theileria orientalis</name>
    <dbReference type="NCBI Taxonomy" id="68886"/>
    <lineage>
        <taxon>Eukaryota</taxon>
        <taxon>Sar</taxon>
        <taxon>Alveolata</taxon>
        <taxon>Apicomplexa</taxon>
        <taxon>Aconoidasida</taxon>
        <taxon>Piroplasmida</taxon>
        <taxon>Theileriidae</taxon>
        <taxon>Theileria</taxon>
    </lineage>
</organism>
<keyword evidence="1" id="KW-0732">Signal</keyword>
<evidence type="ECO:0000313" key="2">
    <source>
        <dbReference type="EMBL" id="UKJ88043.1"/>
    </source>
</evidence>
<evidence type="ECO:0000313" key="3">
    <source>
        <dbReference type="Proteomes" id="UP000244803"/>
    </source>
</evidence>
<protein>
    <recommendedName>
        <fullName evidence="4">Translation initiation factor</fullName>
    </recommendedName>
</protein>
<gene>
    <name evidence="2" type="ORF">MACJ_000486</name>
</gene>
<dbReference type="SUPFAM" id="SSF50249">
    <property type="entry name" value="Nucleic acid-binding proteins"/>
    <property type="match status" value="1"/>
</dbReference>
<accession>A0A976M456</accession>
<sequence length="153" mass="17332">MTYLPSFHFVSVWLLCHTLIFNTNSNSFTPSCRLTYTSFFTRQTGIPTYITRKTSHERATTPLNGSRASVGTSIKSLRNRSNPSKVIRDGTVIDSGPGTNFTVLLDESNKKLRCTLAGRLYLNKVRIWNKSRVKVEVDLIYPEVGRIVERVDS</sequence>
<dbReference type="OrthoDB" id="365689at2759"/>
<dbReference type="InterPro" id="IPR012340">
    <property type="entry name" value="NA-bd_OB-fold"/>
</dbReference>
<feature type="chain" id="PRO_5037354912" description="Translation initiation factor" evidence="1">
    <location>
        <begin position="26"/>
        <end position="153"/>
    </location>
</feature>
<evidence type="ECO:0000256" key="1">
    <source>
        <dbReference type="SAM" id="SignalP"/>
    </source>
</evidence>
<dbReference type="AlphaFoldDB" id="A0A976M456"/>
<dbReference type="Proteomes" id="UP000244803">
    <property type="component" value="Chromosome 1"/>
</dbReference>
<name>A0A976M456_THEOR</name>
<proteinExistence type="predicted"/>
<dbReference type="EMBL" id="CP056065">
    <property type="protein sequence ID" value="UKJ88043.1"/>
    <property type="molecule type" value="Genomic_DNA"/>
</dbReference>
<evidence type="ECO:0008006" key="4">
    <source>
        <dbReference type="Google" id="ProtNLM"/>
    </source>
</evidence>
<reference evidence="2" key="1">
    <citation type="submission" date="2022-07" db="EMBL/GenBank/DDBJ databases">
        <title>Evaluation of T. orientalis genome assembly methods using nanopore sequencing and analysis of variation between genomes.</title>
        <authorList>
            <person name="Yam J."/>
            <person name="Micallef M.L."/>
            <person name="Liu M."/>
            <person name="Djordjevic S.P."/>
            <person name="Bogema D.R."/>
            <person name="Jenkins C."/>
        </authorList>
    </citation>
    <scope>NUCLEOTIDE SEQUENCE</scope>
    <source>
        <strain evidence="2">Fish Creek</strain>
    </source>
</reference>
<feature type="signal peptide" evidence="1">
    <location>
        <begin position="1"/>
        <end position="25"/>
    </location>
</feature>
<dbReference type="Gene3D" id="2.40.50.140">
    <property type="entry name" value="Nucleic acid-binding proteins"/>
    <property type="match status" value="1"/>
</dbReference>